<keyword evidence="2" id="KW-0413">Isomerase</keyword>
<dbReference type="InterPro" id="IPR036237">
    <property type="entry name" value="Xyl_isomerase-like_sf"/>
</dbReference>
<proteinExistence type="predicted"/>
<name>A0A1J5RPD4_9ZZZZ</name>
<evidence type="ECO:0000313" key="2">
    <source>
        <dbReference type="EMBL" id="OIQ93807.1"/>
    </source>
</evidence>
<feature type="domain" description="Xylose isomerase-like TIM barrel" evidence="1">
    <location>
        <begin position="24"/>
        <end position="252"/>
    </location>
</feature>
<protein>
    <submittedName>
        <fullName evidence="2">Xylose isomerase-like TIM barrel</fullName>
    </submittedName>
</protein>
<dbReference type="GO" id="GO:0016853">
    <property type="term" value="F:isomerase activity"/>
    <property type="evidence" value="ECO:0007669"/>
    <property type="project" value="UniProtKB-KW"/>
</dbReference>
<dbReference type="InterPro" id="IPR050312">
    <property type="entry name" value="IolE/XylAMocC-like"/>
</dbReference>
<comment type="caution">
    <text evidence="2">The sequence shown here is derived from an EMBL/GenBank/DDBJ whole genome shotgun (WGS) entry which is preliminary data.</text>
</comment>
<reference evidence="2" key="1">
    <citation type="submission" date="2016-10" db="EMBL/GenBank/DDBJ databases">
        <title>Sequence of Gallionella enrichment culture.</title>
        <authorList>
            <person name="Poehlein A."/>
            <person name="Muehling M."/>
            <person name="Daniel R."/>
        </authorList>
    </citation>
    <scope>NUCLEOTIDE SEQUENCE</scope>
</reference>
<dbReference type="AlphaFoldDB" id="A0A1J5RPD4"/>
<dbReference type="PANTHER" id="PTHR12110:SF21">
    <property type="entry name" value="XYLOSE ISOMERASE-LIKE TIM BARREL DOMAIN-CONTAINING PROTEIN"/>
    <property type="match status" value="1"/>
</dbReference>
<dbReference type="SUPFAM" id="SSF51658">
    <property type="entry name" value="Xylose isomerase-like"/>
    <property type="match status" value="1"/>
</dbReference>
<dbReference type="EMBL" id="MLJW01000199">
    <property type="protein sequence ID" value="OIQ93807.1"/>
    <property type="molecule type" value="Genomic_DNA"/>
</dbReference>
<sequence length="263" mass="27035">MRLAVSTLALPAADAAALLPRLPALGVEGLELAAPGLDAAGADRWRRRAGAAGLTIVGLHDGAGAAGGDPLAGTAARRRALTRLTRLSALCRDIGGKTLIFRWPVHAGAPLLAGAESWRRCRAFLEELLAAIEAHGTLLCLAPAGPGGPSAHDCYLLANALDHPAFGLHLSAAGLAAGGEMGHATFAALRGRLDHVHVDEPGGAEAGSGGRVDHADLRRHLAAISYGHWLTLVQRPPAGGNATAALERGLRFVAGRYLPVDRR</sequence>
<gene>
    <name evidence="2" type="ORF">GALL_241900</name>
</gene>
<dbReference type="PANTHER" id="PTHR12110">
    <property type="entry name" value="HYDROXYPYRUVATE ISOMERASE"/>
    <property type="match status" value="1"/>
</dbReference>
<evidence type="ECO:0000259" key="1">
    <source>
        <dbReference type="Pfam" id="PF01261"/>
    </source>
</evidence>
<dbReference type="InterPro" id="IPR013022">
    <property type="entry name" value="Xyl_isomerase-like_TIM-brl"/>
</dbReference>
<dbReference type="Gene3D" id="3.20.20.150">
    <property type="entry name" value="Divalent-metal-dependent TIM barrel enzymes"/>
    <property type="match status" value="1"/>
</dbReference>
<dbReference type="Pfam" id="PF01261">
    <property type="entry name" value="AP_endonuc_2"/>
    <property type="match status" value="1"/>
</dbReference>
<organism evidence="2">
    <name type="scientific">mine drainage metagenome</name>
    <dbReference type="NCBI Taxonomy" id="410659"/>
    <lineage>
        <taxon>unclassified sequences</taxon>
        <taxon>metagenomes</taxon>
        <taxon>ecological metagenomes</taxon>
    </lineage>
</organism>
<accession>A0A1J5RPD4</accession>